<dbReference type="Pfam" id="PF00403">
    <property type="entry name" value="HMA"/>
    <property type="match status" value="1"/>
</dbReference>
<dbReference type="InterPro" id="IPR017969">
    <property type="entry name" value="Heavy-metal-associated_CS"/>
</dbReference>
<dbReference type="SUPFAM" id="SSF55008">
    <property type="entry name" value="HMA, heavy metal-associated domain"/>
    <property type="match status" value="1"/>
</dbReference>
<gene>
    <name evidence="3" type="ORF">GCM10011322_23500</name>
</gene>
<keyword evidence="1" id="KW-0479">Metal-binding</keyword>
<sequence length="67" mass="7078">MRTYTIPDMSCGGCAKAITRILQKLDEGARIDIAVDDKRVLLDTQASDAAVREALARGGYAPAPAAD</sequence>
<dbReference type="RefSeq" id="WP_188913099.1">
    <property type="nucleotide sequence ID" value="NZ_BMMF01000006.1"/>
</dbReference>
<proteinExistence type="predicted"/>
<reference evidence="3 4" key="1">
    <citation type="journal article" date="2014" name="Int. J. Syst. Evol. Microbiol.">
        <title>Complete genome sequence of Corynebacterium casei LMG S-19264T (=DSM 44701T), isolated from a smear-ripened cheese.</title>
        <authorList>
            <consortium name="US DOE Joint Genome Institute (JGI-PGF)"/>
            <person name="Walter F."/>
            <person name="Albersmeier A."/>
            <person name="Kalinowski J."/>
            <person name="Ruckert C."/>
        </authorList>
    </citation>
    <scope>NUCLEOTIDE SEQUENCE [LARGE SCALE GENOMIC DNA]</scope>
    <source>
        <strain evidence="3 4">CGMCC 1.9161</strain>
    </source>
</reference>
<evidence type="ECO:0000256" key="1">
    <source>
        <dbReference type="ARBA" id="ARBA00022723"/>
    </source>
</evidence>
<dbReference type="Gene3D" id="3.30.70.100">
    <property type="match status" value="1"/>
</dbReference>
<accession>A0A917Q8Y8</accession>
<protein>
    <submittedName>
        <fullName evidence="3">Heavy metal-associated domain-containing protein</fullName>
    </submittedName>
</protein>
<dbReference type="InterPro" id="IPR006121">
    <property type="entry name" value="HMA_dom"/>
</dbReference>
<dbReference type="InterPro" id="IPR036163">
    <property type="entry name" value="HMA_dom_sf"/>
</dbReference>
<keyword evidence="4" id="KW-1185">Reference proteome</keyword>
<feature type="domain" description="HMA" evidence="2">
    <location>
        <begin position="1"/>
        <end position="63"/>
    </location>
</feature>
<dbReference type="CDD" id="cd00371">
    <property type="entry name" value="HMA"/>
    <property type="match status" value="1"/>
</dbReference>
<dbReference type="PROSITE" id="PS01047">
    <property type="entry name" value="HMA_1"/>
    <property type="match status" value="1"/>
</dbReference>
<dbReference type="AlphaFoldDB" id="A0A917Q8Y8"/>
<organism evidence="3 4">
    <name type="scientific">Salinarimonas ramus</name>
    <dbReference type="NCBI Taxonomy" id="690164"/>
    <lineage>
        <taxon>Bacteria</taxon>
        <taxon>Pseudomonadati</taxon>
        <taxon>Pseudomonadota</taxon>
        <taxon>Alphaproteobacteria</taxon>
        <taxon>Hyphomicrobiales</taxon>
        <taxon>Salinarimonadaceae</taxon>
        <taxon>Salinarimonas</taxon>
    </lineage>
</organism>
<evidence type="ECO:0000259" key="2">
    <source>
        <dbReference type="PROSITE" id="PS50846"/>
    </source>
</evidence>
<dbReference type="EMBL" id="BMMF01000006">
    <property type="protein sequence ID" value="GGK35840.1"/>
    <property type="molecule type" value="Genomic_DNA"/>
</dbReference>
<comment type="caution">
    <text evidence="3">The sequence shown here is derived from an EMBL/GenBank/DDBJ whole genome shotgun (WGS) entry which is preliminary data.</text>
</comment>
<dbReference type="Proteomes" id="UP000600449">
    <property type="component" value="Unassembled WGS sequence"/>
</dbReference>
<dbReference type="PROSITE" id="PS50846">
    <property type="entry name" value="HMA_2"/>
    <property type="match status" value="1"/>
</dbReference>
<evidence type="ECO:0000313" key="4">
    <source>
        <dbReference type="Proteomes" id="UP000600449"/>
    </source>
</evidence>
<name>A0A917Q8Y8_9HYPH</name>
<dbReference type="GO" id="GO:0046872">
    <property type="term" value="F:metal ion binding"/>
    <property type="evidence" value="ECO:0007669"/>
    <property type="project" value="UniProtKB-KW"/>
</dbReference>
<evidence type="ECO:0000313" key="3">
    <source>
        <dbReference type="EMBL" id="GGK35840.1"/>
    </source>
</evidence>